<name>A0A7J7KXL0_9MAGN</name>
<dbReference type="Proteomes" id="UP000541444">
    <property type="component" value="Unassembled WGS sequence"/>
</dbReference>
<dbReference type="AlphaFoldDB" id="A0A7J7KXL0"/>
<accession>A0A7J7KXL0</accession>
<keyword evidence="1" id="KW-0472">Membrane</keyword>
<keyword evidence="1" id="KW-0812">Transmembrane</keyword>
<sequence>MHLGNVNKHSLRGTSIPSTSVGAVHLFSWSVGLTGLRIWILDFSLEMSILMSMSGLIMSKSMSTTLYLSLTNCLVICKFCR</sequence>
<protein>
    <submittedName>
        <fullName evidence="2">Uncharacterized protein</fullName>
    </submittedName>
</protein>
<keyword evidence="3" id="KW-1185">Reference proteome</keyword>
<comment type="caution">
    <text evidence="2">The sequence shown here is derived from an EMBL/GenBank/DDBJ whole genome shotgun (WGS) entry which is preliminary data.</text>
</comment>
<dbReference type="EMBL" id="JACGCM010002813">
    <property type="protein sequence ID" value="KAF6135083.1"/>
    <property type="molecule type" value="Genomic_DNA"/>
</dbReference>
<reference evidence="2 3" key="1">
    <citation type="journal article" date="2020" name="IScience">
        <title>Genome Sequencing of the Endangered Kingdonia uniflora (Circaeasteraceae, Ranunculales) Reveals Potential Mechanisms of Evolutionary Specialization.</title>
        <authorList>
            <person name="Sun Y."/>
            <person name="Deng T."/>
            <person name="Zhang A."/>
            <person name="Moore M.J."/>
            <person name="Landis J.B."/>
            <person name="Lin N."/>
            <person name="Zhang H."/>
            <person name="Zhang X."/>
            <person name="Huang J."/>
            <person name="Zhang X."/>
            <person name="Sun H."/>
            <person name="Wang H."/>
        </authorList>
    </citation>
    <scope>NUCLEOTIDE SEQUENCE [LARGE SCALE GENOMIC DNA]</scope>
    <source>
        <strain evidence="2">TB1705</strain>
        <tissue evidence="2">Leaf</tissue>
    </source>
</reference>
<organism evidence="2 3">
    <name type="scientific">Kingdonia uniflora</name>
    <dbReference type="NCBI Taxonomy" id="39325"/>
    <lineage>
        <taxon>Eukaryota</taxon>
        <taxon>Viridiplantae</taxon>
        <taxon>Streptophyta</taxon>
        <taxon>Embryophyta</taxon>
        <taxon>Tracheophyta</taxon>
        <taxon>Spermatophyta</taxon>
        <taxon>Magnoliopsida</taxon>
        <taxon>Ranunculales</taxon>
        <taxon>Circaeasteraceae</taxon>
        <taxon>Kingdonia</taxon>
    </lineage>
</organism>
<proteinExistence type="predicted"/>
<evidence type="ECO:0000313" key="2">
    <source>
        <dbReference type="EMBL" id="KAF6135083.1"/>
    </source>
</evidence>
<feature type="transmembrane region" description="Helical" evidence="1">
    <location>
        <begin position="61"/>
        <end position="80"/>
    </location>
</feature>
<keyword evidence="1" id="KW-1133">Transmembrane helix</keyword>
<feature type="transmembrane region" description="Helical" evidence="1">
    <location>
        <begin position="21"/>
        <end position="41"/>
    </location>
</feature>
<evidence type="ECO:0000256" key="1">
    <source>
        <dbReference type="SAM" id="Phobius"/>
    </source>
</evidence>
<gene>
    <name evidence="2" type="ORF">GIB67_040394</name>
</gene>
<evidence type="ECO:0000313" key="3">
    <source>
        <dbReference type="Proteomes" id="UP000541444"/>
    </source>
</evidence>
<feature type="non-terminal residue" evidence="2">
    <location>
        <position position="81"/>
    </location>
</feature>